<dbReference type="RefSeq" id="WP_092366615.1">
    <property type="nucleotide sequence ID" value="NZ_BMGV01000006.1"/>
</dbReference>
<dbReference type="PANTHER" id="PTHR43739:SF5">
    <property type="entry name" value="EXO-ALPHA-SIALIDASE"/>
    <property type="match status" value="1"/>
</dbReference>
<dbReference type="CDD" id="cd15482">
    <property type="entry name" value="Sialidase_non-viral"/>
    <property type="match status" value="1"/>
</dbReference>
<dbReference type="PANTHER" id="PTHR43739">
    <property type="entry name" value="XYLOGLUCANASE (EUROFUNG)"/>
    <property type="match status" value="1"/>
</dbReference>
<dbReference type="GO" id="GO:0010411">
    <property type="term" value="P:xyloglucan metabolic process"/>
    <property type="evidence" value="ECO:0007669"/>
    <property type="project" value="TreeGrafter"/>
</dbReference>
<evidence type="ECO:0008006" key="4">
    <source>
        <dbReference type="Google" id="ProtNLM"/>
    </source>
</evidence>
<dbReference type="Gene3D" id="2.130.10.10">
    <property type="entry name" value="YVTN repeat-like/Quinoprotein amine dehydrogenase"/>
    <property type="match status" value="1"/>
</dbReference>
<evidence type="ECO:0000256" key="1">
    <source>
        <dbReference type="SAM" id="MobiDB-lite"/>
    </source>
</evidence>
<feature type="region of interest" description="Disordered" evidence="1">
    <location>
        <begin position="203"/>
        <end position="225"/>
    </location>
</feature>
<dbReference type="SUPFAM" id="SSF110296">
    <property type="entry name" value="Oligoxyloglucan reducing end-specific cellobiohydrolase"/>
    <property type="match status" value="1"/>
</dbReference>
<accession>A0A1H7AUC0</accession>
<protein>
    <recommendedName>
        <fullName evidence="4">BNR/Asp-box repeat-containing protein</fullName>
    </recommendedName>
</protein>
<dbReference type="Proteomes" id="UP000199379">
    <property type="component" value="Unassembled WGS sequence"/>
</dbReference>
<sequence>MADGIHLLIGTTKGAFILRGDARRTTWDLTGPHCDGWPINHVIGEVNDGTLWAAGGNGWSGAGVWRSRDGGSSWELIKLANGESDTWLAENPEIAAQIGATPSGPAPFTGEMEAIWSLSRANGTLYAGAKPAHLYASEDDGDSWARVEGLASHPSRNGWMPGGAGLTLHSIVTDPDSPGRLWIGISAAGVFATEDGGATWERRNRRSNRAAADGPGLPGHDPSEVGACVHNLQRAAQAPGDLLYQQNHHGTFRSADGGRSWHDITAGLPSSFGFPVAVHPHDPQTLWVLPLNGDSIGRYPPDAAAAVWRSRDGGENWQALRDGLPRRNCFFTVLRQAMATDRDRTVGVYFGTNSGSIFASRDEGDSWEEIASHLPTVLSVECIGPWDPGRVQ</sequence>
<dbReference type="OrthoDB" id="9764804at2"/>
<gene>
    <name evidence="2" type="ORF">SAMN05444007_10631</name>
</gene>
<dbReference type="AlphaFoldDB" id="A0A1H7AUC0"/>
<proteinExistence type="predicted"/>
<evidence type="ECO:0000313" key="3">
    <source>
        <dbReference type="Proteomes" id="UP000199379"/>
    </source>
</evidence>
<dbReference type="InterPro" id="IPR015943">
    <property type="entry name" value="WD40/YVTN_repeat-like_dom_sf"/>
</dbReference>
<evidence type="ECO:0000313" key="2">
    <source>
        <dbReference type="EMBL" id="SEJ64635.1"/>
    </source>
</evidence>
<reference evidence="2 3" key="1">
    <citation type="submission" date="2016-10" db="EMBL/GenBank/DDBJ databases">
        <authorList>
            <person name="de Groot N.N."/>
        </authorList>
    </citation>
    <scope>NUCLEOTIDE SEQUENCE [LARGE SCALE GENOMIC DNA]</scope>
    <source>
        <strain evidence="2 3">DSM 29340</strain>
    </source>
</reference>
<keyword evidence="3" id="KW-1185">Reference proteome</keyword>
<organism evidence="2 3">
    <name type="scientific">Cribrihabitans marinus</name>
    <dbReference type="NCBI Taxonomy" id="1227549"/>
    <lineage>
        <taxon>Bacteria</taxon>
        <taxon>Pseudomonadati</taxon>
        <taxon>Pseudomonadota</taxon>
        <taxon>Alphaproteobacteria</taxon>
        <taxon>Rhodobacterales</taxon>
        <taxon>Paracoccaceae</taxon>
        <taxon>Cribrihabitans</taxon>
    </lineage>
</organism>
<dbReference type="STRING" id="1227549.SAMN05444007_10631"/>
<dbReference type="EMBL" id="FNYD01000006">
    <property type="protein sequence ID" value="SEJ64635.1"/>
    <property type="molecule type" value="Genomic_DNA"/>
</dbReference>
<name>A0A1H7AUC0_9RHOB</name>
<dbReference type="InterPro" id="IPR052025">
    <property type="entry name" value="Xyloglucanase_GH74"/>
</dbReference>